<proteinExistence type="predicted"/>
<name>A0A8H5ARR4_9AGAR</name>
<dbReference type="Proteomes" id="UP000541558">
    <property type="component" value="Unassembled WGS sequence"/>
</dbReference>
<reference evidence="1 2" key="1">
    <citation type="journal article" date="2020" name="ISME J.">
        <title>Uncovering the hidden diversity of litter-decomposition mechanisms in mushroom-forming fungi.</title>
        <authorList>
            <person name="Floudas D."/>
            <person name="Bentzer J."/>
            <person name="Ahren D."/>
            <person name="Johansson T."/>
            <person name="Persson P."/>
            <person name="Tunlid A."/>
        </authorList>
    </citation>
    <scope>NUCLEOTIDE SEQUENCE [LARGE SCALE GENOMIC DNA]</scope>
    <source>
        <strain evidence="1 2">CBS 175.51</strain>
    </source>
</reference>
<accession>A0A8H5ARR4</accession>
<comment type="caution">
    <text evidence="1">The sequence shown here is derived from an EMBL/GenBank/DDBJ whole genome shotgun (WGS) entry which is preliminary data.</text>
</comment>
<dbReference type="EMBL" id="JAACJK010000234">
    <property type="protein sequence ID" value="KAF5309679.1"/>
    <property type="molecule type" value="Genomic_DNA"/>
</dbReference>
<evidence type="ECO:0000313" key="1">
    <source>
        <dbReference type="EMBL" id="KAF5309679.1"/>
    </source>
</evidence>
<gene>
    <name evidence="1" type="ORF">D9611_014061</name>
</gene>
<dbReference type="AlphaFoldDB" id="A0A8H5ARR4"/>
<evidence type="ECO:0000313" key="2">
    <source>
        <dbReference type="Proteomes" id="UP000541558"/>
    </source>
</evidence>
<dbReference type="OrthoDB" id="10617580at2759"/>
<organism evidence="1 2">
    <name type="scientific">Ephemerocybe angulata</name>
    <dbReference type="NCBI Taxonomy" id="980116"/>
    <lineage>
        <taxon>Eukaryota</taxon>
        <taxon>Fungi</taxon>
        <taxon>Dikarya</taxon>
        <taxon>Basidiomycota</taxon>
        <taxon>Agaricomycotina</taxon>
        <taxon>Agaricomycetes</taxon>
        <taxon>Agaricomycetidae</taxon>
        <taxon>Agaricales</taxon>
        <taxon>Agaricineae</taxon>
        <taxon>Psathyrellaceae</taxon>
        <taxon>Ephemerocybe</taxon>
    </lineage>
</organism>
<keyword evidence="2" id="KW-1185">Reference proteome</keyword>
<protein>
    <submittedName>
        <fullName evidence="1">Uncharacterized protein</fullName>
    </submittedName>
</protein>
<sequence>MLSRTTILSPTSHGLGSFVRHDTVSVHHGHSLATDMDADHLNAAHHYSTQAIVASSSESSILLANSLQTLALTTPVTPVLRIPENANVVARFASNVKLYPFPGAPKISISSRWRTRIPTFVPVKKSNVHPTEPTLRTPQQYDVPPRTRTLRRHLVESAARGKAIHTYFLIQPPHAL</sequence>